<dbReference type="InterPro" id="IPR003593">
    <property type="entry name" value="AAA+_ATPase"/>
</dbReference>
<feature type="transmembrane region" description="Helical" evidence="7">
    <location>
        <begin position="170"/>
        <end position="187"/>
    </location>
</feature>
<proteinExistence type="predicted"/>
<dbReference type="Gene3D" id="1.20.1560.10">
    <property type="entry name" value="ABC transporter type 1, transmembrane domain"/>
    <property type="match status" value="1"/>
</dbReference>
<organism evidence="10 11">
    <name type="scientific">Butyricimonas hominis</name>
    <dbReference type="NCBI Taxonomy" id="2763032"/>
    <lineage>
        <taxon>Bacteria</taxon>
        <taxon>Pseudomonadati</taxon>
        <taxon>Bacteroidota</taxon>
        <taxon>Bacteroidia</taxon>
        <taxon>Bacteroidales</taxon>
        <taxon>Odoribacteraceae</taxon>
        <taxon>Butyricimonas</taxon>
    </lineage>
</organism>
<keyword evidence="5 7" id="KW-1133">Transmembrane helix</keyword>
<dbReference type="RefSeq" id="WP_099292344.1">
    <property type="nucleotide sequence ID" value="NZ_JACOOH010000002.1"/>
</dbReference>
<comment type="caution">
    <text evidence="10">The sequence shown here is derived from an EMBL/GenBank/DDBJ whole genome shotgun (WGS) entry which is preliminary data.</text>
</comment>
<evidence type="ECO:0000256" key="4">
    <source>
        <dbReference type="ARBA" id="ARBA00022840"/>
    </source>
</evidence>
<dbReference type="Gene3D" id="3.40.50.300">
    <property type="entry name" value="P-loop containing nucleotide triphosphate hydrolases"/>
    <property type="match status" value="1"/>
</dbReference>
<dbReference type="PANTHER" id="PTHR43394">
    <property type="entry name" value="ATP-DEPENDENT PERMEASE MDL1, MITOCHONDRIAL"/>
    <property type="match status" value="1"/>
</dbReference>
<reference evidence="10 11" key="1">
    <citation type="submission" date="2020-08" db="EMBL/GenBank/DDBJ databases">
        <title>Genome public.</title>
        <authorList>
            <person name="Liu C."/>
            <person name="Sun Q."/>
        </authorList>
    </citation>
    <scope>NUCLEOTIDE SEQUENCE [LARGE SCALE GENOMIC DNA]</scope>
    <source>
        <strain evidence="10 11">NSJ-56</strain>
    </source>
</reference>
<evidence type="ECO:0000256" key="2">
    <source>
        <dbReference type="ARBA" id="ARBA00022692"/>
    </source>
</evidence>
<feature type="transmembrane region" description="Helical" evidence="7">
    <location>
        <begin position="23"/>
        <end position="48"/>
    </location>
</feature>
<sequence length="607" mass="68928">MRDFIQILKRFIPPYKARLTKNILYNILHAIFGSMSFVILIPVLGILFRTESDVKELPEFAMNMTTLKNILYYYVTLGRDTIGPVTTLLVAGGFFALAALFKTGFSYMASYEIIFIRNGVVRDIRRMIYRKILSLPLPFFSEERKGDIISRMTGDVQEVENSIMNSLEMFFQNPILILIYLSTMIFMSWQLTLFVLVLLPVMGLLIGKVGKSLKKRSKEGQDKMGEILSNIEETLSGLRIIKAFNAEKKVDRSFSNLNEDYRRIMNKLMRRRSLAHPMSEFLGTIVVVIVVWFGGYLILRDSPIMEAQDFIAYIALFYSIINPAKQFSTALYSIQKGQAAMDRIDQILNAESTIKEPENPKPLKDFNRQIEYKHVNFAYRQDHLVLKDVTLTIPKGKTIALVGQSGSGKSTFVDLLPRFYDVVKGEITIDGINIKDTSTQNLRALMGNVNQDPILFNDTIFNNIAFGVETATPEEVERAAKIANAHDFIMQTEKGYQTNIGDRGGKLSGGQRQRLSIARAVLKNPPIMILDEATSALDTESEKLVQEALDNLMKNRTSIVVAHRLSTIRNADLICVFHEGEIVEQGRHEELLAQNGIYTKLYNMQNF</sequence>
<evidence type="ECO:0000259" key="9">
    <source>
        <dbReference type="PROSITE" id="PS50929"/>
    </source>
</evidence>
<accession>A0ABR7CY10</accession>
<evidence type="ECO:0000256" key="7">
    <source>
        <dbReference type="SAM" id="Phobius"/>
    </source>
</evidence>
<evidence type="ECO:0000259" key="8">
    <source>
        <dbReference type="PROSITE" id="PS50893"/>
    </source>
</evidence>
<dbReference type="SUPFAM" id="SSF52540">
    <property type="entry name" value="P-loop containing nucleoside triphosphate hydrolases"/>
    <property type="match status" value="1"/>
</dbReference>
<feature type="transmembrane region" description="Helical" evidence="7">
    <location>
        <begin position="81"/>
        <end position="101"/>
    </location>
</feature>
<name>A0ABR7CY10_9BACT</name>
<dbReference type="EMBL" id="JACOOH010000002">
    <property type="protein sequence ID" value="MBC5620567.1"/>
    <property type="molecule type" value="Genomic_DNA"/>
</dbReference>
<keyword evidence="2 7" id="KW-0812">Transmembrane</keyword>
<evidence type="ECO:0000256" key="5">
    <source>
        <dbReference type="ARBA" id="ARBA00022989"/>
    </source>
</evidence>
<dbReference type="Pfam" id="PF00664">
    <property type="entry name" value="ABC_membrane"/>
    <property type="match status" value="1"/>
</dbReference>
<protein>
    <submittedName>
        <fullName evidence="10">ABC transporter ATP-binding protein</fullName>
    </submittedName>
</protein>
<dbReference type="SUPFAM" id="SSF90123">
    <property type="entry name" value="ABC transporter transmembrane region"/>
    <property type="match status" value="1"/>
</dbReference>
<dbReference type="PROSITE" id="PS00211">
    <property type="entry name" value="ABC_TRANSPORTER_1"/>
    <property type="match status" value="1"/>
</dbReference>
<dbReference type="InterPro" id="IPR017871">
    <property type="entry name" value="ABC_transporter-like_CS"/>
</dbReference>
<dbReference type="InterPro" id="IPR027417">
    <property type="entry name" value="P-loop_NTPase"/>
</dbReference>
<dbReference type="GO" id="GO:0005524">
    <property type="term" value="F:ATP binding"/>
    <property type="evidence" value="ECO:0007669"/>
    <property type="project" value="UniProtKB-KW"/>
</dbReference>
<keyword evidence="4 10" id="KW-0067">ATP-binding</keyword>
<keyword evidence="6 7" id="KW-0472">Membrane</keyword>
<dbReference type="Proteomes" id="UP000646484">
    <property type="component" value="Unassembled WGS sequence"/>
</dbReference>
<dbReference type="InterPro" id="IPR011527">
    <property type="entry name" value="ABC1_TM_dom"/>
</dbReference>
<comment type="subcellular location">
    <subcellularLocation>
        <location evidence="1">Cell membrane</location>
        <topology evidence="1">Multi-pass membrane protein</topology>
    </subcellularLocation>
</comment>
<evidence type="ECO:0000256" key="1">
    <source>
        <dbReference type="ARBA" id="ARBA00004651"/>
    </source>
</evidence>
<dbReference type="SMART" id="SM00382">
    <property type="entry name" value="AAA"/>
    <property type="match status" value="1"/>
</dbReference>
<keyword evidence="3" id="KW-0547">Nucleotide-binding</keyword>
<keyword evidence="11" id="KW-1185">Reference proteome</keyword>
<feature type="transmembrane region" description="Helical" evidence="7">
    <location>
        <begin position="193"/>
        <end position="210"/>
    </location>
</feature>
<evidence type="ECO:0000256" key="6">
    <source>
        <dbReference type="ARBA" id="ARBA00023136"/>
    </source>
</evidence>
<evidence type="ECO:0000313" key="11">
    <source>
        <dbReference type="Proteomes" id="UP000646484"/>
    </source>
</evidence>
<dbReference type="CDD" id="cd18552">
    <property type="entry name" value="ABC_6TM_MsbA_like"/>
    <property type="match status" value="1"/>
</dbReference>
<feature type="domain" description="ABC transporter" evidence="8">
    <location>
        <begin position="370"/>
        <end position="604"/>
    </location>
</feature>
<dbReference type="CDD" id="cd03251">
    <property type="entry name" value="ABCC_MsbA"/>
    <property type="match status" value="1"/>
</dbReference>
<dbReference type="InterPro" id="IPR039421">
    <property type="entry name" value="Type_1_exporter"/>
</dbReference>
<evidence type="ECO:0000313" key="10">
    <source>
        <dbReference type="EMBL" id="MBC5620567.1"/>
    </source>
</evidence>
<dbReference type="PROSITE" id="PS50929">
    <property type="entry name" value="ABC_TM1F"/>
    <property type="match status" value="1"/>
</dbReference>
<dbReference type="PROSITE" id="PS50893">
    <property type="entry name" value="ABC_TRANSPORTER_2"/>
    <property type="match status" value="1"/>
</dbReference>
<evidence type="ECO:0000256" key="3">
    <source>
        <dbReference type="ARBA" id="ARBA00022741"/>
    </source>
</evidence>
<gene>
    <name evidence="10" type="ORF">H8S64_05600</name>
</gene>
<dbReference type="InterPro" id="IPR003439">
    <property type="entry name" value="ABC_transporter-like_ATP-bd"/>
</dbReference>
<dbReference type="Pfam" id="PF00005">
    <property type="entry name" value="ABC_tran"/>
    <property type="match status" value="1"/>
</dbReference>
<dbReference type="PANTHER" id="PTHR43394:SF1">
    <property type="entry name" value="ATP-BINDING CASSETTE SUB-FAMILY B MEMBER 10, MITOCHONDRIAL"/>
    <property type="match status" value="1"/>
</dbReference>
<feature type="domain" description="ABC transmembrane type-1" evidence="9">
    <location>
        <begin position="23"/>
        <end position="336"/>
    </location>
</feature>
<feature type="transmembrane region" description="Helical" evidence="7">
    <location>
        <begin position="278"/>
        <end position="298"/>
    </location>
</feature>
<dbReference type="InterPro" id="IPR036640">
    <property type="entry name" value="ABC1_TM_sf"/>
</dbReference>